<organism evidence="1 2">
    <name type="scientific">Pleurodeles waltl</name>
    <name type="common">Iberian ribbed newt</name>
    <dbReference type="NCBI Taxonomy" id="8319"/>
    <lineage>
        <taxon>Eukaryota</taxon>
        <taxon>Metazoa</taxon>
        <taxon>Chordata</taxon>
        <taxon>Craniata</taxon>
        <taxon>Vertebrata</taxon>
        <taxon>Euteleostomi</taxon>
        <taxon>Amphibia</taxon>
        <taxon>Batrachia</taxon>
        <taxon>Caudata</taxon>
        <taxon>Salamandroidea</taxon>
        <taxon>Salamandridae</taxon>
        <taxon>Pleurodelinae</taxon>
        <taxon>Pleurodeles</taxon>
    </lineage>
</organism>
<proteinExistence type="predicted"/>
<evidence type="ECO:0000313" key="1">
    <source>
        <dbReference type="EMBL" id="KAJ1180553.1"/>
    </source>
</evidence>
<dbReference type="AlphaFoldDB" id="A0AAV7TVR4"/>
<dbReference type="SUPFAM" id="SSF50630">
    <property type="entry name" value="Acid proteases"/>
    <property type="match status" value="1"/>
</dbReference>
<gene>
    <name evidence="1" type="ORF">NDU88_005774</name>
</gene>
<evidence type="ECO:0008006" key="3">
    <source>
        <dbReference type="Google" id="ProtNLM"/>
    </source>
</evidence>
<dbReference type="EMBL" id="JANPWB010000006">
    <property type="protein sequence ID" value="KAJ1180553.1"/>
    <property type="molecule type" value="Genomic_DNA"/>
</dbReference>
<keyword evidence="2" id="KW-1185">Reference proteome</keyword>
<reference evidence="1" key="1">
    <citation type="journal article" date="2022" name="bioRxiv">
        <title>Sequencing and chromosome-scale assembly of the giantPleurodeles waltlgenome.</title>
        <authorList>
            <person name="Brown T."/>
            <person name="Elewa A."/>
            <person name="Iarovenko S."/>
            <person name="Subramanian E."/>
            <person name="Araus A.J."/>
            <person name="Petzold A."/>
            <person name="Susuki M."/>
            <person name="Suzuki K.-i.T."/>
            <person name="Hayashi T."/>
            <person name="Toyoda A."/>
            <person name="Oliveira C."/>
            <person name="Osipova E."/>
            <person name="Leigh N.D."/>
            <person name="Simon A."/>
            <person name="Yun M.H."/>
        </authorList>
    </citation>
    <scope>NUCLEOTIDE SEQUENCE</scope>
    <source>
        <strain evidence="1">20211129_DDA</strain>
        <tissue evidence="1">Liver</tissue>
    </source>
</reference>
<accession>A0AAV7TVR4</accession>
<evidence type="ECO:0000313" key="2">
    <source>
        <dbReference type="Proteomes" id="UP001066276"/>
    </source>
</evidence>
<dbReference type="InterPro" id="IPR021109">
    <property type="entry name" value="Peptidase_aspartic_dom_sf"/>
</dbReference>
<dbReference type="Proteomes" id="UP001066276">
    <property type="component" value="Chromosome 3_2"/>
</dbReference>
<name>A0AAV7TVR4_PLEWA</name>
<comment type="caution">
    <text evidence="1">The sequence shown here is derived from an EMBL/GenBank/DDBJ whole genome shotgun (WGS) entry which is preliminary data.</text>
</comment>
<sequence length="114" mass="13094">MCAEWPKSKDVAACEDRCEPTDHILSLGEDDKVVSDKRESRPKAGFTVERVSVELMVDTGSKYTIIPKDIFMRNWSQLELTTKDICPGCYQVKEIEILGFFSTVICFKNKRNPW</sequence>
<protein>
    <recommendedName>
        <fullName evidence="3">Peptidase A2 domain-containing protein</fullName>
    </recommendedName>
</protein>